<comment type="subcellular location">
    <subcellularLocation>
        <location evidence="1">Membrane</location>
    </subcellularLocation>
</comment>
<comment type="caution">
    <text evidence="5">The sequence shown here is derived from an EMBL/GenBank/DDBJ whole genome shotgun (WGS) entry which is preliminary data.</text>
</comment>
<dbReference type="InterPro" id="IPR013783">
    <property type="entry name" value="Ig-like_fold"/>
</dbReference>
<feature type="domain" description="Immunoglobulin" evidence="4">
    <location>
        <begin position="7"/>
        <end position="106"/>
    </location>
</feature>
<dbReference type="Proteomes" id="UP000034805">
    <property type="component" value="Unassembled WGS sequence"/>
</dbReference>
<dbReference type="Gene3D" id="2.60.40.10">
    <property type="entry name" value="Immunoglobulins"/>
    <property type="match status" value="2"/>
</dbReference>
<name>A0A0P7WPD0_SCLFO</name>
<dbReference type="InterPro" id="IPR003599">
    <property type="entry name" value="Ig_sub"/>
</dbReference>
<sequence>NNCVRTFKGITVQRGRSVTIPCFYEEKYKHHVKYWCREYSWLSCSIMVRTDSAQSKGEVSITDDWDQLVFTVTMRNLQMKDTGWYWCGVETDGGAVYSEHLYFTVTSVIQGLWTESLFSAEGGGSVTIPCFYEYKYRNHVKYWCKGYTWPYCTTMVRSDLAETEGDVSITDDPDRLVFTVTMRNVQEKDIDWYWCGVEIDGKLVDSASLYLTVNAEETQTANGDEEKRWSRTLLKDHGEEVTYSIVVHKKPEA</sequence>
<evidence type="ECO:0000259" key="4">
    <source>
        <dbReference type="SMART" id="SM00409"/>
    </source>
</evidence>
<reference evidence="5 6" key="1">
    <citation type="submission" date="2015-08" db="EMBL/GenBank/DDBJ databases">
        <title>The genome of the Asian arowana (Scleropages formosus).</title>
        <authorList>
            <person name="Tan M.H."/>
            <person name="Gan H.M."/>
            <person name="Croft L.J."/>
            <person name="Austin C.M."/>
        </authorList>
    </citation>
    <scope>NUCLEOTIDE SEQUENCE [LARGE SCALE GENOMIC DNA]</scope>
    <source>
        <strain evidence="5">Aro1</strain>
    </source>
</reference>
<dbReference type="EMBL" id="JARO02008086">
    <property type="protein sequence ID" value="KPP63190.1"/>
    <property type="molecule type" value="Genomic_DNA"/>
</dbReference>
<evidence type="ECO:0000313" key="6">
    <source>
        <dbReference type="Proteomes" id="UP000034805"/>
    </source>
</evidence>
<dbReference type="InterPro" id="IPR050671">
    <property type="entry name" value="CD300_family_receptors"/>
</dbReference>
<dbReference type="PANTHER" id="PTHR11860">
    <property type="entry name" value="POLYMERIC-IMMUNOGLOBULIN RECEPTOR"/>
    <property type="match status" value="1"/>
</dbReference>
<accession>A0A0P7WPD0</accession>
<evidence type="ECO:0000313" key="5">
    <source>
        <dbReference type="EMBL" id="KPP63190.1"/>
    </source>
</evidence>
<evidence type="ECO:0000256" key="3">
    <source>
        <dbReference type="ARBA" id="ARBA00023136"/>
    </source>
</evidence>
<dbReference type="PANTHER" id="PTHR11860:SF87">
    <property type="entry name" value="CMRF35-LIKE MOLECULE 8"/>
    <property type="match status" value="1"/>
</dbReference>
<dbReference type="GO" id="GO:0005886">
    <property type="term" value="C:plasma membrane"/>
    <property type="evidence" value="ECO:0007669"/>
    <property type="project" value="TreeGrafter"/>
</dbReference>
<dbReference type="SUPFAM" id="SSF48726">
    <property type="entry name" value="Immunoglobulin"/>
    <property type="match status" value="2"/>
</dbReference>
<feature type="domain" description="Immunoglobulin" evidence="4">
    <location>
        <begin position="115"/>
        <end position="214"/>
    </location>
</feature>
<keyword evidence="2" id="KW-0812">Transmembrane</keyword>
<dbReference type="GO" id="GO:0004888">
    <property type="term" value="F:transmembrane signaling receptor activity"/>
    <property type="evidence" value="ECO:0007669"/>
    <property type="project" value="TreeGrafter"/>
</dbReference>
<dbReference type="CDD" id="cd05716">
    <property type="entry name" value="IgV_pIgR_like"/>
    <property type="match status" value="2"/>
</dbReference>
<dbReference type="SMART" id="SM00409">
    <property type="entry name" value="IG"/>
    <property type="match status" value="2"/>
</dbReference>
<protein>
    <submittedName>
        <fullName evidence="5">CMRF35-like molecule 3-like</fullName>
    </submittedName>
</protein>
<dbReference type="InterPro" id="IPR036179">
    <property type="entry name" value="Ig-like_dom_sf"/>
</dbReference>
<evidence type="ECO:0000256" key="2">
    <source>
        <dbReference type="ARBA" id="ARBA00022692"/>
    </source>
</evidence>
<keyword evidence="3" id="KW-0472">Membrane</keyword>
<dbReference type="Pfam" id="PF07686">
    <property type="entry name" value="V-set"/>
    <property type="match status" value="2"/>
</dbReference>
<evidence type="ECO:0000256" key="1">
    <source>
        <dbReference type="ARBA" id="ARBA00004370"/>
    </source>
</evidence>
<dbReference type="STRING" id="113540.ENSSFOP00015021371"/>
<gene>
    <name evidence="5" type="ORF">Z043_118571</name>
</gene>
<proteinExistence type="predicted"/>
<organism evidence="5 6">
    <name type="scientific">Scleropages formosus</name>
    <name type="common">Asian bonytongue</name>
    <name type="synonym">Osteoglossum formosum</name>
    <dbReference type="NCBI Taxonomy" id="113540"/>
    <lineage>
        <taxon>Eukaryota</taxon>
        <taxon>Metazoa</taxon>
        <taxon>Chordata</taxon>
        <taxon>Craniata</taxon>
        <taxon>Vertebrata</taxon>
        <taxon>Euteleostomi</taxon>
        <taxon>Actinopterygii</taxon>
        <taxon>Neopterygii</taxon>
        <taxon>Teleostei</taxon>
        <taxon>Osteoglossocephala</taxon>
        <taxon>Osteoglossomorpha</taxon>
        <taxon>Osteoglossiformes</taxon>
        <taxon>Osteoglossidae</taxon>
        <taxon>Scleropages</taxon>
    </lineage>
</organism>
<feature type="non-terminal residue" evidence="5">
    <location>
        <position position="1"/>
    </location>
</feature>
<dbReference type="InterPro" id="IPR013106">
    <property type="entry name" value="Ig_V-set"/>
</dbReference>
<dbReference type="AlphaFoldDB" id="A0A0P7WPD0"/>